<evidence type="ECO:0000313" key="2">
    <source>
        <dbReference type="Proteomes" id="UP000439022"/>
    </source>
</evidence>
<gene>
    <name evidence="1" type="ORF">GJR96_16750</name>
</gene>
<sequence length="117" mass="13672">MVDETRPTESYDGRIRVRLLHDSDGTTEMRCSSYTKAIEVVREHRDEVAAVKIIDRDDDVVFTSAEMDIDVWESAWEDRKRNMSVSVEEYDCPYDSVSCFANDRCVQCQMDELQGRY</sequence>
<comment type="caution">
    <text evidence="1">The sequence shown here is derived from an EMBL/GenBank/DDBJ whole genome shotgun (WGS) entry which is preliminary data.</text>
</comment>
<reference evidence="1 2" key="1">
    <citation type="submission" date="2019-11" db="EMBL/GenBank/DDBJ databases">
        <title>Whole genome sequence of Haloferax sp. MBLA0076.</title>
        <authorList>
            <person name="Seo M.-J."/>
            <person name="Cho E.-S."/>
        </authorList>
    </citation>
    <scope>NUCLEOTIDE SEQUENCE [LARGE SCALE GENOMIC DNA]</scope>
    <source>
        <strain evidence="1 2">MBLA0076</strain>
    </source>
</reference>
<organism evidence="1 2">
    <name type="scientific">Haloferax litoreum</name>
    <dbReference type="NCBI Taxonomy" id="2666140"/>
    <lineage>
        <taxon>Archaea</taxon>
        <taxon>Methanobacteriati</taxon>
        <taxon>Methanobacteriota</taxon>
        <taxon>Stenosarchaea group</taxon>
        <taxon>Halobacteria</taxon>
        <taxon>Halobacteriales</taxon>
        <taxon>Haloferacaceae</taxon>
        <taxon>Haloferax</taxon>
    </lineage>
</organism>
<evidence type="ECO:0000313" key="1">
    <source>
        <dbReference type="EMBL" id="MRX23595.1"/>
    </source>
</evidence>
<keyword evidence="2" id="KW-1185">Reference proteome</keyword>
<accession>A0A6A8GKF6</accession>
<dbReference type="Proteomes" id="UP000439022">
    <property type="component" value="Unassembled WGS sequence"/>
</dbReference>
<dbReference type="EMBL" id="WKJO01000002">
    <property type="protein sequence ID" value="MRX23595.1"/>
    <property type="molecule type" value="Genomic_DNA"/>
</dbReference>
<name>A0A6A8GKF6_9EURY</name>
<dbReference type="AlphaFoldDB" id="A0A6A8GKF6"/>
<dbReference type="RefSeq" id="WP_151164620.1">
    <property type="nucleotide sequence ID" value="NZ_WKJO01000002.1"/>
</dbReference>
<protein>
    <submittedName>
        <fullName evidence="1">Uncharacterized protein</fullName>
    </submittedName>
</protein>
<proteinExistence type="predicted"/>